<dbReference type="Proteomes" id="UP001333110">
    <property type="component" value="Unassembled WGS sequence"/>
</dbReference>
<accession>A0AAN7NDX7</accession>
<reference evidence="1 2" key="1">
    <citation type="journal article" date="2023" name="J. Hered.">
        <title>Chromosome-level genome of the wood stork (Mycteria americana) provides insight into avian chromosome evolution.</title>
        <authorList>
            <person name="Flamio R. Jr."/>
            <person name="Ramstad K.M."/>
        </authorList>
    </citation>
    <scope>NUCLEOTIDE SEQUENCE [LARGE SCALE GENOMIC DNA]</scope>
    <source>
        <strain evidence="1">JAX WOST 10</strain>
    </source>
</reference>
<organism evidence="1 2">
    <name type="scientific">Mycteria americana</name>
    <name type="common">Wood stork</name>
    <dbReference type="NCBI Taxonomy" id="33587"/>
    <lineage>
        <taxon>Eukaryota</taxon>
        <taxon>Metazoa</taxon>
        <taxon>Chordata</taxon>
        <taxon>Craniata</taxon>
        <taxon>Vertebrata</taxon>
        <taxon>Euteleostomi</taxon>
        <taxon>Archelosauria</taxon>
        <taxon>Archosauria</taxon>
        <taxon>Dinosauria</taxon>
        <taxon>Saurischia</taxon>
        <taxon>Theropoda</taxon>
        <taxon>Coelurosauria</taxon>
        <taxon>Aves</taxon>
        <taxon>Neognathae</taxon>
        <taxon>Neoaves</taxon>
        <taxon>Aequornithes</taxon>
        <taxon>Ciconiiformes</taxon>
        <taxon>Ciconiidae</taxon>
        <taxon>Mycteria</taxon>
    </lineage>
</organism>
<keyword evidence="2" id="KW-1185">Reference proteome</keyword>
<comment type="caution">
    <text evidence="1">The sequence shown here is derived from an EMBL/GenBank/DDBJ whole genome shotgun (WGS) entry which is preliminary data.</text>
</comment>
<protein>
    <submittedName>
        <fullName evidence="1">Uncharacterized protein</fullName>
    </submittedName>
</protein>
<dbReference type="AlphaFoldDB" id="A0AAN7NDX7"/>
<evidence type="ECO:0000313" key="2">
    <source>
        <dbReference type="Proteomes" id="UP001333110"/>
    </source>
</evidence>
<sequence>MGGPSPWEGVSVRVVGQENTSYYMLSKVTDDTELAGVAGTPNGCAAIQRDLEKLVKWVRRNLMGFNKGKCQVLHLGRSNHRHQ</sequence>
<proteinExistence type="predicted"/>
<dbReference type="EMBL" id="JAUNZN010000004">
    <property type="protein sequence ID" value="KAK4823061.1"/>
    <property type="molecule type" value="Genomic_DNA"/>
</dbReference>
<evidence type="ECO:0000313" key="1">
    <source>
        <dbReference type="EMBL" id="KAK4823061.1"/>
    </source>
</evidence>
<gene>
    <name evidence="1" type="ORF">QYF61_025400</name>
</gene>
<name>A0AAN7NDX7_MYCAM</name>